<sequence length="120" mass="13262">MFPNGITVLSLFTGIGGAEIALHRLGIPLKTVVSVGVSEVSRSIFRSWWEQTCQTGNLIEIEDVQQLSVDKLQNYIISLGGFDLVVGGHHIDGLQGEQSVLFHEFYRIVDSVKCLMSSQR</sequence>
<keyword evidence="5" id="KW-0677">Repeat</keyword>
<dbReference type="InterPro" id="IPR050390">
    <property type="entry name" value="C5-Methyltransferase"/>
</dbReference>
<accession>A0A835IYR8</accession>
<dbReference type="InterPro" id="IPR029063">
    <property type="entry name" value="SAM-dependent_MTases_sf"/>
</dbReference>
<keyword evidence="10" id="KW-1185">Reference proteome</keyword>
<gene>
    <name evidence="9" type="ORF">IFM89_019211</name>
</gene>
<keyword evidence="3" id="KW-0808">Transferase</keyword>
<dbReference type="GO" id="GO:0032259">
    <property type="term" value="P:methylation"/>
    <property type="evidence" value="ECO:0007669"/>
    <property type="project" value="UniProtKB-KW"/>
</dbReference>
<dbReference type="InterPro" id="IPR030380">
    <property type="entry name" value="SAM_MeTfrase_DRM"/>
</dbReference>
<proteinExistence type="predicted"/>
<evidence type="ECO:0000313" key="9">
    <source>
        <dbReference type="EMBL" id="KAF9625122.1"/>
    </source>
</evidence>
<keyword evidence="6" id="KW-0238">DNA-binding</keyword>
<evidence type="ECO:0000256" key="2">
    <source>
        <dbReference type="ARBA" id="ARBA00022603"/>
    </source>
</evidence>
<organism evidence="9 10">
    <name type="scientific">Coptis chinensis</name>
    <dbReference type="NCBI Taxonomy" id="261450"/>
    <lineage>
        <taxon>Eukaryota</taxon>
        <taxon>Viridiplantae</taxon>
        <taxon>Streptophyta</taxon>
        <taxon>Embryophyta</taxon>
        <taxon>Tracheophyta</taxon>
        <taxon>Spermatophyta</taxon>
        <taxon>Magnoliopsida</taxon>
        <taxon>Ranunculales</taxon>
        <taxon>Ranunculaceae</taxon>
        <taxon>Coptidoideae</taxon>
        <taxon>Coptis</taxon>
    </lineage>
</organism>
<keyword evidence="7" id="KW-0539">Nucleus</keyword>
<evidence type="ECO:0000256" key="1">
    <source>
        <dbReference type="ARBA" id="ARBA00004123"/>
    </source>
</evidence>
<dbReference type="GO" id="GO:0005634">
    <property type="term" value="C:nucleus"/>
    <property type="evidence" value="ECO:0007669"/>
    <property type="project" value="UniProtKB-SubCell"/>
</dbReference>
<evidence type="ECO:0000256" key="7">
    <source>
        <dbReference type="ARBA" id="ARBA00023242"/>
    </source>
</evidence>
<comment type="caution">
    <text evidence="9">The sequence shown here is derived from an EMBL/GenBank/DDBJ whole genome shotgun (WGS) entry which is preliminary data.</text>
</comment>
<dbReference type="SUPFAM" id="SSF53335">
    <property type="entry name" value="S-adenosyl-L-methionine-dependent methyltransferases"/>
    <property type="match status" value="1"/>
</dbReference>
<evidence type="ECO:0000256" key="5">
    <source>
        <dbReference type="ARBA" id="ARBA00022737"/>
    </source>
</evidence>
<dbReference type="Proteomes" id="UP000631114">
    <property type="component" value="Unassembled WGS sequence"/>
</dbReference>
<evidence type="ECO:0000259" key="8">
    <source>
        <dbReference type="PROSITE" id="PS51680"/>
    </source>
</evidence>
<dbReference type="Gene3D" id="3.40.50.150">
    <property type="entry name" value="Vaccinia Virus protein VP39"/>
    <property type="match status" value="1"/>
</dbReference>
<dbReference type="EMBL" id="JADFTS010000001">
    <property type="protein sequence ID" value="KAF9625122.1"/>
    <property type="molecule type" value="Genomic_DNA"/>
</dbReference>
<evidence type="ECO:0000256" key="6">
    <source>
        <dbReference type="ARBA" id="ARBA00023125"/>
    </source>
</evidence>
<dbReference type="GO" id="GO:0003886">
    <property type="term" value="F:DNA (cytosine-5-)-methyltransferase activity"/>
    <property type="evidence" value="ECO:0007669"/>
    <property type="project" value="TreeGrafter"/>
</dbReference>
<evidence type="ECO:0000313" key="10">
    <source>
        <dbReference type="Proteomes" id="UP000631114"/>
    </source>
</evidence>
<dbReference type="PANTHER" id="PTHR23068">
    <property type="entry name" value="DNA CYTOSINE-5- -METHYLTRANSFERASE 3-RELATED"/>
    <property type="match status" value="1"/>
</dbReference>
<protein>
    <recommendedName>
        <fullName evidence="8">SAM-dependent MTase DRM-type domain-containing protein</fullName>
    </recommendedName>
</protein>
<evidence type="ECO:0000256" key="3">
    <source>
        <dbReference type="ARBA" id="ARBA00022679"/>
    </source>
</evidence>
<reference evidence="9 10" key="1">
    <citation type="submission" date="2020-10" db="EMBL/GenBank/DDBJ databases">
        <title>The Coptis chinensis genome and diversification of protoberbering-type alkaloids.</title>
        <authorList>
            <person name="Wang B."/>
            <person name="Shu S."/>
            <person name="Song C."/>
            <person name="Liu Y."/>
        </authorList>
    </citation>
    <scope>NUCLEOTIDE SEQUENCE [LARGE SCALE GENOMIC DNA]</scope>
    <source>
        <strain evidence="9">HL-2020</strain>
        <tissue evidence="9">Leaf</tissue>
    </source>
</reference>
<keyword evidence="2" id="KW-0489">Methyltransferase</keyword>
<comment type="subcellular location">
    <subcellularLocation>
        <location evidence="1">Nucleus</location>
    </subcellularLocation>
</comment>
<dbReference type="PROSITE" id="PS51680">
    <property type="entry name" value="SAM_MT_DRM"/>
    <property type="match status" value="1"/>
</dbReference>
<dbReference type="GO" id="GO:0003677">
    <property type="term" value="F:DNA binding"/>
    <property type="evidence" value="ECO:0007669"/>
    <property type="project" value="UniProtKB-KW"/>
</dbReference>
<dbReference type="AlphaFoldDB" id="A0A835IYR8"/>
<keyword evidence="4" id="KW-0949">S-adenosyl-L-methionine</keyword>
<name>A0A835IYR8_9MAGN</name>
<evidence type="ECO:0000256" key="4">
    <source>
        <dbReference type="ARBA" id="ARBA00022691"/>
    </source>
</evidence>
<feature type="domain" description="SAM-dependent MTase DRM-type" evidence="8">
    <location>
        <begin position="1"/>
        <end position="119"/>
    </location>
</feature>
<dbReference type="OrthoDB" id="1719924at2759"/>
<dbReference type="PANTHER" id="PTHR23068:SF25">
    <property type="entry name" value="DNA (CYTOSINE-5)-METHYLTRANSFERASE DRM2"/>
    <property type="match status" value="1"/>
</dbReference>